<dbReference type="CDD" id="cd09925">
    <property type="entry name" value="SH2_SHC"/>
    <property type="match status" value="1"/>
</dbReference>
<evidence type="ECO:0000256" key="3">
    <source>
        <dbReference type="SAM" id="MobiDB-lite"/>
    </source>
</evidence>
<dbReference type="PRINTS" id="PR00401">
    <property type="entry name" value="SH2DOMAIN"/>
</dbReference>
<dbReference type="EMBL" id="CAXLJL010000822">
    <property type="protein sequence ID" value="CAL5141218.1"/>
    <property type="molecule type" value="Genomic_DNA"/>
</dbReference>
<feature type="compositionally biased region" description="Polar residues" evidence="3">
    <location>
        <begin position="233"/>
        <end position="267"/>
    </location>
</feature>
<dbReference type="InterPro" id="IPR051235">
    <property type="entry name" value="CEP152/SHC-Transforming"/>
</dbReference>
<organism evidence="6 7">
    <name type="scientific">Calicophoron daubneyi</name>
    <name type="common">Rumen fluke</name>
    <name type="synonym">Paramphistomum daubneyi</name>
    <dbReference type="NCBI Taxonomy" id="300641"/>
    <lineage>
        <taxon>Eukaryota</taxon>
        <taxon>Metazoa</taxon>
        <taxon>Spiralia</taxon>
        <taxon>Lophotrochozoa</taxon>
        <taxon>Platyhelminthes</taxon>
        <taxon>Trematoda</taxon>
        <taxon>Digenea</taxon>
        <taxon>Plagiorchiida</taxon>
        <taxon>Pronocephalata</taxon>
        <taxon>Paramphistomoidea</taxon>
        <taxon>Paramphistomidae</taxon>
        <taxon>Calicophoron</taxon>
    </lineage>
</organism>
<proteinExistence type="predicted"/>
<dbReference type="InterPro" id="IPR011993">
    <property type="entry name" value="PH-like_dom_sf"/>
</dbReference>
<evidence type="ECO:0000313" key="6">
    <source>
        <dbReference type="EMBL" id="CAL5141218.1"/>
    </source>
</evidence>
<dbReference type="InterPro" id="IPR000980">
    <property type="entry name" value="SH2"/>
</dbReference>
<dbReference type="GO" id="GO:0007169">
    <property type="term" value="P:cell surface receptor protein tyrosine kinase signaling pathway"/>
    <property type="evidence" value="ECO:0007669"/>
    <property type="project" value="TreeGrafter"/>
</dbReference>
<protein>
    <submittedName>
        <fullName evidence="6">Uncharacterized protein</fullName>
    </submittedName>
</protein>
<dbReference type="PANTHER" id="PTHR10337">
    <property type="entry name" value="SHC TRANSFORMING PROTEIN"/>
    <property type="match status" value="1"/>
</dbReference>
<dbReference type="Pfam" id="PF00017">
    <property type="entry name" value="SH2"/>
    <property type="match status" value="1"/>
</dbReference>
<dbReference type="SMART" id="SM00252">
    <property type="entry name" value="SH2"/>
    <property type="match status" value="1"/>
</dbReference>
<dbReference type="Gene3D" id="3.30.505.10">
    <property type="entry name" value="SH2 domain"/>
    <property type="match status" value="1"/>
</dbReference>
<gene>
    <name evidence="6" type="ORF">CDAUBV1_LOCUS16475</name>
</gene>
<dbReference type="InterPro" id="IPR006020">
    <property type="entry name" value="PTB/PI_dom"/>
</dbReference>
<dbReference type="PANTHER" id="PTHR10337:SF11">
    <property type="entry name" value="DSHC PROTEIN"/>
    <property type="match status" value="1"/>
</dbReference>
<feature type="region of interest" description="Disordered" evidence="3">
    <location>
        <begin position="227"/>
        <end position="275"/>
    </location>
</feature>
<dbReference type="GO" id="GO:0030971">
    <property type="term" value="F:receptor tyrosine kinase binding"/>
    <property type="evidence" value="ECO:0007669"/>
    <property type="project" value="TreeGrafter"/>
</dbReference>
<dbReference type="Pfam" id="PF00640">
    <property type="entry name" value="PID"/>
    <property type="match status" value="1"/>
</dbReference>
<keyword evidence="1 2" id="KW-0727">SH2 domain</keyword>
<dbReference type="PRINTS" id="PR00629">
    <property type="entry name" value="SHCPIDOMAIN"/>
</dbReference>
<feature type="region of interest" description="Disordered" evidence="3">
    <location>
        <begin position="293"/>
        <end position="340"/>
    </location>
</feature>
<dbReference type="SUPFAM" id="SSF55550">
    <property type="entry name" value="SH2 domain"/>
    <property type="match status" value="1"/>
</dbReference>
<reference evidence="6" key="1">
    <citation type="submission" date="2024-06" db="EMBL/GenBank/DDBJ databases">
        <authorList>
            <person name="Liu X."/>
            <person name="Lenzi L."/>
            <person name="Haldenby T S."/>
            <person name="Uol C."/>
        </authorList>
    </citation>
    <scope>NUCLEOTIDE SEQUENCE</scope>
</reference>
<name>A0AAV2TWG2_CALDB</name>
<dbReference type="Gene3D" id="2.30.29.30">
    <property type="entry name" value="Pleckstrin-homology domain (PH domain)/Phosphotyrosine-binding domain (PTB)"/>
    <property type="match status" value="1"/>
</dbReference>
<dbReference type="GO" id="GO:0005886">
    <property type="term" value="C:plasma membrane"/>
    <property type="evidence" value="ECO:0007669"/>
    <property type="project" value="TreeGrafter"/>
</dbReference>
<dbReference type="AlphaFoldDB" id="A0AAV2TWG2"/>
<accession>A0AAV2TWG2</accession>
<evidence type="ECO:0000259" key="5">
    <source>
        <dbReference type="PROSITE" id="PS50001"/>
    </source>
</evidence>
<sequence>MAETEIKSRRWLHPDDQLSPESGVSYELRYVGSMPVCVSIKSVDLETRTRIAHASIHRVCEDVGLRLPHPTGHDKNLTSFLGADSDKNWAMTNVYLTITSQSLTVEAFEMNWVMFQHNLSMVSFASGGDADTMDFVCYVAKNNHNERMCYVFECPGGLAQDVIITLGQAFQLGYQNFKRTKALPSKRVSSTQHSITSRPSLPDPLFPSHSALPPVSRLALPAPEDIGKIKFPSQDSSARPTSAAENSTKTSVNTAQVERSVSSNSINDGPPSAAFDNFVDFDEDAWLLENELSNPEGNVRQQKRASTLPPESVQHSNNGQGSTRAANPVHSDPKVSKSCTKEEQFRRLEPVGEPWYVGKMSRAQAESLLRYEGDFLVRASIQQPGQFVLSGLQDSKCRHLLLADPNGQVRTKERVFDSIQHLIDYHVQNGVPIRSADSEIRLIFPVSTLNFCES</sequence>
<feature type="compositionally biased region" description="Polar residues" evidence="3">
    <location>
        <begin position="188"/>
        <end position="199"/>
    </location>
</feature>
<dbReference type="InterPro" id="IPR036860">
    <property type="entry name" value="SH2_dom_sf"/>
</dbReference>
<dbReference type="InterPro" id="IPR006019">
    <property type="entry name" value="PID_Shc-like"/>
</dbReference>
<dbReference type="PROSITE" id="PS01179">
    <property type="entry name" value="PID"/>
    <property type="match status" value="1"/>
</dbReference>
<dbReference type="Proteomes" id="UP001497525">
    <property type="component" value="Unassembled WGS sequence"/>
</dbReference>
<evidence type="ECO:0000259" key="4">
    <source>
        <dbReference type="PROSITE" id="PS01179"/>
    </source>
</evidence>
<feature type="domain" description="PID" evidence="4">
    <location>
        <begin position="23"/>
        <end position="188"/>
    </location>
</feature>
<dbReference type="GO" id="GO:0035556">
    <property type="term" value="P:intracellular signal transduction"/>
    <property type="evidence" value="ECO:0007669"/>
    <property type="project" value="InterPro"/>
</dbReference>
<evidence type="ECO:0000313" key="7">
    <source>
        <dbReference type="Proteomes" id="UP001497525"/>
    </source>
</evidence>
<evidence type="ECO:0000256" key="1">
    <source>
        <dbReference type="ARBA" id="ARBA00022999"/>
    </source>
</evidence>
<feature type="region of interest" description="Disordered" evidence="3">
    <location>
        <begin position="188"/>
        <end position="208"/>
    </location>
</feature>
<feature type="domain" description="SH2" evidence="5">
    <location>
        <begin position="355"/>
        <end position="446"/>
    </location>
</feature>
<feature type="compositionally biased region" description="Basic and acidic residues" evidence="3">
    <location>
        <begin position="331"/>
        <end position="340"/>
    </location>
</feature>
<dbReference type="CDD" id="cd01209">
    <property type="entry name" value="PTB_Shc"/>
    <property type="match status" value="1"/>
</dbReference>
<dbReference type="PROSITE" id="PS50001">
    <property type="entry name" value="SH2"/>
    <property type="match status" value="1"/>
</dbReference>
<dbReference type="InterPro" id="IPR035676">
    <property type="entry name" value="SHC_SH2"/>
</dbReference>
<comment type="caution">
    <text evidence="6">The sequence shown here is derived from an EMBL/GenBank/DDBJ whole genome shotgun (WGS) entry which is preliminary data.</text>
</comment>
<feature type="compositionally biased region" description="Polar residues" evidence="3">
    <location>
        <begin position="313"/>
        <end position="325"/>
    </location>
</feature>
<dbReference type="SUPFAM" id="SSF50729">
    <property type="entry name" value="PH domain-like"/>
    <property type="match status" value="1"/>
</dbReference>
<dbReference type="SMART" id="SM00462">
    <property type="entry name" value="PTB"/>
    <property type="match status" value="1"/>
</dbReference>
<evidence type="ECO:0000256" key="2">
    <source>
        <dbReference type="PROSITE-ProRule" id="PRU00191"/>
    </source>
</evidence>